<keyword evidence="3" id="KW-1185">Reference proteome</keyword>
<dbReference type="GO" id="GO:0035438">
    <property type="term" value="F:cyclic-di-GMP binding"/>
    <property type="evidence" value="ECO:0007669"/>
    <property type="project" value="InterPro"/>
</dbReference>
<evidence type="ECO:0000259" key="1">
    <source>
        <dbReference type="Pfam" id="PF07238"/>
    </source>
</evidence>
<comment type="caution">
    <text evidence="2">The sequence shown here is derived from an EMBL/GenBank/DDBJ whole genome shotgun (WGS) entry which is preliminary data.</text>
</comment>
<dbReference type="InterPro" id="IPR009875">
    <property type="entry name" value="PilZ_domain"/>
</dbReference>
<organism evidence="2 3">
    <name type="scientific">Leptospira fainei serovar Hurstbridge str. BUT 6</name>
    <dbReference type="NCBI Taxonomy" id="1193011"/>
    <lineage>
        <taxon>Bacteria</taxon>
        <taxon>Pseudomonadati</taxon>
        <taxon>Spirochaetota</taxon>
        <taxon>Spirochaetia</taxon>
        <taxon>Leptospirales</taxon>
        <taxon>Leptospiraceae</taxon>
        <taxon>Leptospira</taxon>
    </lineage>
</organism>
<protein>
    <submittedName>
        <fullName evidence="2">Type IV pilus assembly protein PilZ</fullName>
    </submittedName>
</protein>
<dbReference type="Pfam" id="PF07238">
    <property type="entry name" value="PilZ"/>
    <property type="match status" value="1"/>
</dbReference>
<dbReference type="OrthoDB" id="332420at2"/>
<feature type="domain" description="PilZ" evidence="1">
    <location>
        <begin position="4"/>
        <end position="107"/>
    </location>
</feature>
<evidence type="ECO:0000313" key="2">
    <source>
        <dbReference type="EMBL" id="EPG75530.1"/>
    </source>
</evidence>
<evidence type="ECO:0000313" key="3">
    <source>
        <dbReference type="Proteomes" id="UP000014540"/>
    </source>
</evidence>
<dbReference type="EMBL" id="AKWZ02000003">
    <property type="protein sequence ID" value="EPG75530.1"/>
    <property type="molecule type" value="Genomic_DNA"/>
</dbReference>
<dbReference type="AlphaFoldDB" id="S3VGG3"/>
<proteinExistence type="predicted"/>
<reference evidence="2" key="1">
    <citation type="submission" date="2013-04" db="EMBL/GenBank/DDBJ databases">
        <authorList>
            <person name="Harkins D.M."/>
            <person name="Durkin A.S."/>
            <person name="Selengut J.D."/>
            <person name="Sanka R."/>
            <person name="DePew J."/>
            <person name="Purushe J."/>
            <person name="Ahmed A."/>
            <person name="van der Linden H."/>
            <person name="Goris M.G.A."/>
            <person name="Hartskeerl R.A."/>
            <person name="Vinetz J.M."/>
            <person name="Sutton G.G."/>
            <person name="Nelson W.C."/>
            <person name="Fouts D.E."/>
        </authorList>
    </citation>
    <scope>NUCLEOTIDE SEQUENCE [LARGE SCALE GENOMIC DNA]</scope>
    <source>
        <strain evidence="2">BUT 6</strain>
    </source>
</reference>
<dbReference type="Proteomes" id="UP000014540">
    <property type="component" value="Unassembled WGS sequence"/>
</dbReference>
<accession>S3VGG3</accession>
<name>S3VGG3_9LEPT</name>
<gene>
    <name evidence="2" type="ORF">LEP1GSC058_1898</name>
</gene>
<dbReference type="RefSeq" id="WP_016548615.1">
    <property type="nucleotide sequence ID" value="NZ_AKWZ02000003.1"/>
</dbReference>
<sequence length="117" mass="12712">MAEERRRGERIVSKELFELLVLAMHEKGAVVGNVLDISDFGIAILTDLESMLGKEIGSKITGMVSGPSMEDIQFAGVVIRIEKVATSKGFQGMIGVEFYNQIPLSDRVIALSLTALN</sequence>